<feature type="chain" id="PRO_5045849595" evidence="1">
    <location>
        <begin position="21"/>
        <end position="125"/>
    </location>
</feature>
<evidence type="ECO:0000256" key="1">
    <source>
        <dbReference type="SAM" id="SignalP"/>
    </source>
</evidence>
<feature type="signal peptide" evidence="1">
    <location>
        <begin position="1"/>
        <end position="20"/>
    </location>
</feature>
<name>A0ABV9U9K6_9ACTN</name>
<dbReference type="EMBL" id="JBHSIT010000013">
    <property type="protein sequence ID" value="MFC4912807.1"/>
    <property type="molecule type" value="Genomic_DNA"/>
</dbReference>
<organism evidence="2 3">
    <name type="scientific">Actinomadura gamaensis</name>
    <dbReference type="NCBI Taxonomy" id="1763541"/>
    <lineage>
        <taxon>Bacteria</taxon>
        <taxon>Bacillati</taxon>
        <taxon>Actinomycetota</taxon>
        <taxon>Actinomycetes</taxon>
        <taxon>Streptosporangiales</taxon>
        <taxon>Thermomonosporaceae</taxon>
        <taxon>Actinomadura</taxon>
    </lineage>
</organism>
<evidence type="ECO:0000313" key="2">
    <source>
        <dbReference type="EMBL" id="MFC4912807.1"/>
    </source>
</evidence>
<reference evidence="3" key="1">
    <citation type="journal article" date="2019" name="Int. J. Syst. Evol. Microbiol.">
        <title>The Global Catalogue of Microorganisms (GCM) 10K type strain sequencing project: providing services to taxonomists for standard genome sequencing and annotation.</title>
        <authorList>
            <consortium name="The Broad Institute Genomics Platform"/>
            <consortium name="The Broad Institute Genome Sequencing Center for Infectious Disease"/>
            <person name="Wu L."/>
            <person name="Ma J."/>
        </authorList>
    </citation>
    <scope>NUCLEOTIDE SEQUENCE [LARGE SCALE GENOMIC DNA]</scope>
    <source>
        <strain evidence="3">KLKA75</strain>
    </source>
</reference>
<keyword evidence="1" id="KW-0732">Signal</keyword>
<proteinExistence type="predicted"/>
<keyword evidence="3" id="KW-1185">Reference proteome</keyword>
<gene>
    <name evidence="2" type="ORF">ACFPCY_36290</name>
</gene>
<protein>
    <submittedName>
        <fullName evidence="2">Uncharacterized protein</fullName>
    </submittedName>
</protein>
<evidence type="ECO:0000313" key="3">
    <source>
        <dbReference type="Proteomes" id="UP001595872"/>
    </source>
</evidence>
<dbReference type="Proteomes" id="UP001595872">
    <property type="component" value="Unassembled WGS sequence"/>
</dbReference>
<dbReference type="RefSeq" id="WP_378263095.1">
    <property type="nucleotide sequence ID" value="NZ_JBHSIT010000013.1"/>
</dbReference>
<comment type="caution">
    <text evidence="2">The sequence shown here is derived from an EMBL/GenBank/DDBJ whole genome shotgun (WGS) entry which is preliminary data.</text>
</comment>
<sequence length="125" mass="12809">MRRVIVLFAGALCLVGTAAADCRAGGDGRCGGGSCEITLSRAETHKIAGHRTSATVATAVACVSLTHLIATHVVCEAGGESFQRRVTGTAAAADADGRCLRVRFTAPKTRHWRPVSASEASCASP</sequence>
<accession>A0ABV9U9K6</accession>